<dbReference type="InterPro" id="IPR032466">
    <property type="entry name" value="Metal_Hydrolase"/>
</dbReference>
<dbReference type="Gene3D" id="2.30.40.10">
    <property type="entry name" value="Urease, subunit C, domain 1"/>
    <property type="match status" value="1"/>
</dbReference>
<dbReference type="EMBL" id="ML769484">
    <property type="protein sequence ID" value="KAE9398333.1"/>
    <property type="molecule type" value="Genomic_DNA"/>
</dbReference>
<dbReference type="SUPFAM" id="SSF51338">
    <property type="entry name" value="Composite domain of metallo-dependent hydrolases"/>
    <property type="match status" value="1"/>
</dbReference>
<dbReference type="SUPFAM" id="SSF51556">
    <property type="entry name" value="Metallo-dependent hydrolases"/>
    <property type="match status" value="1"/>
</dbReference>
<reference evidence="3" key="1">
    <citation type="journal article" date="2019" name="Environ. Microbiol.">
        <title>Fungal ecological strategies reflected in gene transcription - a case study of two litter decomposers.</title>
        <authorList>
            <person name="Barbi F."/>
            <person name="Kohler A."/>
            <person name="Barry K."/>
            <person name="Baskaran P."/>
            <person name="Daum C."/>
            <person name="Fauchery L."/>
            <person name="Ihrmark K."/>
            <person name="Kuo A."/>
            <person name="LaButti K."/>
            <person name="Lipzen A."/>
            <person name="Morin E."/>
            <person name="Grigoriev I.V."/>
            <person name="Henrissat B."/>
            <person name="Lindahl B."/>
            <person name="Martin F."/>
        </authorList>
    </citation>
    <scope>NUCLEOTIDE SEQUENCE</scope>
    <source>
        <strain evidence="3">JB14</strain>
    </source>
</reference>
<dbReference type="Pfam" id="PF01979">
    <property type="entry name" value="Amidohydro_1"/>
    <property type="match status" value="1"/>
</dbReference>
<accession>A0A6A4HK09</accession>
<dbReference type="GO" id="GO:0016810">
    <property type="term" value="F:hydrolase activity, acting on carbon-nitrogen (but not peptide) bonds"/>
    <property type="evidence" value="ECO:0007669"/>
    <property type="project" value="InterPro"/>
</dbReference>
<dbReference type="OrthoDB" id="194468at2759"/>
<evidence type="ECO:0000313" key="3">
    <source>
        <dbReference type="EMBL" id="KAE9398333.1"/>
    </source>
</evidence>
<protein>
    <recommendedName>
        <fullName evidence="2">Amidohydrolase-related domain-containing protein</fullName>
    </recommendedName>
</protein>
<dbReference type="SUPFAM" id="SSF82171">
    <property type="entry name" value="DPP6 N-terminal domain-like"/>
    <property type="match status" value="1"/>
</dbReference>
<organism evidence="3 4">
    <name type="scientific">Gymnopus androsaceus JB14</name>
    <dbReference type="NCBI Taxonomy" id="1447944"/>
    <lineage>
        <taxon>Eukaryota</taxon>
        <taxon>Fungi</taxon>
        <taxon>Dikarya</taxon>
        <taxon>Basidiomycota</taxon>
        <taxon>Agaricomycotina</taxon>
        <taxon>Agaricomycetes</taxon>
        <taxon>Agaricomycetidae</taxon>
        <taxon>Agaricales</taxon>
        <taxon>Marasmiineae</taxon>
        <taxon>Omphalotaceae</taxon>
        <taxon>Gymnopus</taxon>
    </lineage>
</organism>
<proteinExistence type="predicted"/>
<dbReference type="Pfam" id="PF07676">
    <property type="entry name" value="PD40"/>
    <property type="match status" value="1"/>
</dbReference>
<evidence type="ECO:0000259" key="2">
    <source>
        <dbReference type="Pfam" id="PF01979"/>
    </source>
</evidence>
<evidence type="ECO:0000256" key="1">
    <source>
        <dbReference type="SAM" id="Phobius"/>
    </source>
</evidence>
<keyword evidence="1" id="KW-1133">Transmembrane helix</keyword>
<dbReference type="PANTHER" id="PTHR43135">
    <property type="entry name" value="ALPHA-D-RIBOSE 1-METHYLPHOSPHONATE 5-TRIPHOSPHATE DIPHOSPHATASE"/>
    <property type="match status" value="1"/>
</dbReference>
<dbReference type="Proteomes" id="UP000799118">
    <property type="component" value="Unassembled WGS sequence"/>
</dbReference>
<dbReference type="InterPro" id="IPR011042">
    <property type="entry name" value="6-blade_b-propeller_TolB-like"/>
</dbReference>
<feature type="domain" description="Amidohydrolase-related" evidence="2">
    <location>
        <begin position="1122"/>
        <end position="1195"/>
    </location>
</feature>
<dbReference type="Gene3D" id="2.120.10.30">
    <property type="entry name" value="TolB, C-terminal domain"/>
    <property type="match status" value="1"/>
</dbReference>
<dbReference type="InterPro" id="IPR006680">
    <property type="entry name" value="Amidohydro-rel"/>
</dbReference>
<dbReference type="Gene3D" id="3.20.20.140">
    <property type="entry name" value="Metal-dependent hydrolases"/>
    <property type="match status" value="1"/>
</dbReference>
<evidence type="ECO:0000313" key="4">
    <source>
        <dbReference type="Proteomes" id="UP000799118"/>
    </source>
</evidence>
<feature type="transmembrane region" description="Helical" evidence="1">
    <location>
        <begin position="92"/>
        <end position="114"/>
    </location>
</feature>
<dbReference type="AlphaFoldDB" id="A0A6A4HK09"/>
<dbReference type="PANTHER" id="PTHR43135:SF3">
    <property type="entry name" value="ALPHA-D-RIBOSE 1-METHYLPHOSPHONATE 5-TRIPHOSPHATE DIPHOSPHATASE"/>
    <property type="match status" value="1"/>
</dbReference>
<name>A0A6A4HK09_9AGAR</name>
<keyword evidence="1" id="KW-0812">Transmembrane</keyword>
<dbReference type="InterPro" id="IPR011659">
    <property type="entry name" value="WD40"/>
</dbReference>
<dbReference type="InterPro" id="IPR011059">
    <property type="entry name" value="Metal-dep_hydrolase_composite"/>
</dbReference>
<keyword evidence="1" id="KW-0472">Membrane</keyword>
<gene>
    <name evidence="3" type="ORF">BT96DRAFT_957632</name>
</gene>
<keyword evidence="4" id="KW-1185">Reference proteome</keyword>
<dbReference type="InterPro" id="IPR051781">
    <property type="entry name" value="Metallo-dep_Hydrolase"/>
</dbReference>
<sequence length="1246" mass="137653">MVAQFKQAVLPASQFKAKALPLHVNVTHTPPSAADDDTIPATSADPGHLGALTLVPSSFNTGSYGWKGSKHLTIELENDTGSKEKVKVMLSFYRFIVAISAILVTSIIVSSPTFRKRDALLFDNPALEWQDNIYPFRQQQPWDISTDFHYPRLLEYQVQEGTWLRLDVHPTTGDIVFDMLGDLYCIPASETLEEKTIAQARPVLLGIPHDTEPRFSPDGTLLAFRSDAELGIDNIWILNWTSCEEMDRRPLTSTAADPLLAQALAEKQVDEDLFFIQHNRLIREGRLSAQRVTNETYRYVSSPRFHPSGKKIITSKWYTGRITIAASEGWEYTLPDLSILQKPASISSGSGRRVLGRTLPRGMTVDDYADQVVGPEQFLYAGNDLVIFAKNVVDEYMVDKKDVHKGVYALFSRNLTSGKEETLVDAFPGGASRPELSRDGRSLAFVRHVGEREALVIKDLQSGSLRYTWYGLTYEVPLTTNGFGEKTASGTPRPIRFNARIEKRLADTRTPELDVLRLETEDTQRVHALKELALDDIGSTAVFQAAGVSVVQVFGETTGYENSPYYSPSFVLGANNFVIHARWSDTHFTTLELANIDSGIAYFNPIVGEGPGAARKISFVRSAGDLLTGSILATARPGLYVGEINLPSAGISSQAIPVQNLRFIPSDVDASDLSLTVRFIRDSALLVQQSSRVFTVPIETGPEQTTILSGRMSKKIKVENVAFLEHHHTKLWAKPGNSTNGLVRLSVDGGHALTWSRDGTRLSWLLGPIIHSLDVSKISRCVKAAQDDQDTFGILCTMNLIDKQEVFVEHSTDIARLNMLLCAVVIHNATILTMDTGNEAVDLIERGMMLIEGGVIAAIGREEQILIPAGAVTIDALGGFVIPGFIDIHAHWSGYTTRYPAKSWEMQNFLAYGVTTLHNPSSDSVNTFVERSRLESGQFIGPRILTSGTVVFAGTWTGLYEEIVNDDQARAALNRIKAEGGPWALSYKNYQLPSRASRQRLLKTSKDLQMLCFPEGGANFDWDLTYMDNIVIGMTTLEHSFPFPVAYEDVSKLFAQSGTAYTPTYVVSYAGPWGEEYVWANHDVPNDPKLRNHMRHGILEKITESIARPLSSYVLFNASSYAAKMVHEGLRIHIGAHGEQPMGHNFHAEMFFTKSGGLTNYEVLQAATVNAASTLGILPSVGTLAVGKLADFLIYMPGIDLLGGPVEETTKLRYVSRGGRIWDAFTMTEVWPVTGRKQEMPSFNPT</sequence>